<comment type="caution">
    <text evidence="2">The sequence shown here is derived from an EMBL/GenBank/DDBJ whole genome shotgun (WGS) entry which is preliminary data.</text>
</comment>
<sequence>MTTRMTRKVLTITDVAALTGRSANVIYDALNSGALDGSHSMRGGRWFITEAAVDAWIAQGCPRYGQYEAPPVHQRIADLD</sequence>
<evidence type="ECO:0000313" key="3">
    <source>
        <dbReference type="Proteomes" id="UP000005845"/>
    </source>
</evidence>
<dbReference type="InterPro" id="IPR041657">
    <property type="entry name" value="HTH_17"/>
</dbReference>
<dbReference type="InterPro" id="IPR009061">
    <property type="entry name" value="DNA-bd_dom_put_sf"/>
</dbReference>
<gene>
    <name evidence="2" type="ORF">GOSPT_045_01350</name>
</gene>
<accession>H5TYD9</accession>
<evidence type="ECO:0000259" key="1">
    <source>
        <dbReference type="Pfam" id="PF12728"/>
    </source>
</evidence>
<evidence type="ECO:0000313" key="2">
    <source>
        <dbReference type="EMBL" id="GAB38497.1"/>
    </source>
</evidence>
<dbReference type="EMBL" id="BAFC01000045">
    <property type="protein sequence ID" value="GAB38497.1"/>
    <property type="molecule type" value="Genomic_DNA"/>
</dbReference>
<feature type="domain" description="Helix-turn-helix" evidence="1">
    <location>
        <begin position="9"/>
        <end position="59"/>
    </location>
</feature>
<organism evidence="2 3">
    <name type="scientific">Gordonia sputi NBRC 100414</name>
    <dbReference type="NCBI Taxonomy" id="1089453"/>
    <lineage>
        <taxon>Bacteria</taxon>
        <taxon>Bacillati</taxon>
        <taxon>Actinomycetota</taxon>
        <taxon>Actinomycetes</taxon>
        <taxon>Mycobacteriales</taxon>
        <taxon>Gordoniaceae</taxon>
        <taxon>Gordonia</taxon>
    </lineage>
</organism>
<keyword evidence="3" id="KW-1185">Reference proteome</keyword>
<dbReference type="AlphaFoldDB" id="H5TYD9"/>
<name>H5TYD9_9ACTN</name>
<protein>
    <recommendedName>
        <fullName evidence="1">Helix-turn-helix domain-containing protein</fullName>
    </recommendedName>
</protein>
<reference evidence="2 3" key="1">
    <citation type="submission" date="2012-02" db="EMBL/GenBank/DDBJ databases">
        <title>Whole genome shotgun sequence of Gordonia sputi NBRC 100414.</title>
        <authorList>
            <person name="Yoshida I."/>
            <person name="Hosoyama A."/>
            <person name="Tsuchikane K."/>
            <person name="Katsumata H."/>
            <person name="Yamazaki S."/>
            <person name="Fujita N."/>
        </authorList>
    </citation>
    <scope>NUCLEOTIDE SEQUENCE [LARGE SCALE GENOMIC DNA]</scope>
    <source>
        <strain evidence="2 3">NBRC 100414</strain>
    </source>
</reference>
<dbReference type="Proteomes" id="UP000005845">
    <property type="component" value="Unassembled WGS sequence"/>
</dbReference>
<dbReference type="SUPFAM" id="SSF46955">
    <property type="entry name" value="Putative DNA-binding domain"/>
    <property type="match status" value="1"/>
</dbReference>
<dbReference type="RefSeq" id="WP_005204337.1">
    <property type="nucleotide sequence ID" value="NZ_BAFC01000045.1"/>
</dbReference>
<dbReference type="Pfam" id="PF12728">
    <property type="entry name" value="HTH_17"/>
    <property type="match status" value="1"/>
</dbReference>
<proteinExistence type="predicted"/>